<evidence type="ECO:0000313" key="2">
    <source>
        <dbReference type="EMBL" id="GAA1968235.1"/>
    </source>
</evidence>
<dbReference type="InterPro" id="IPR036388">
    <property type="entry name" value="WH-like_DNA-bd_sf"/>
</dbReference>
<dbReference type="Gene3D" id="1.10.10.10">
    <property type="entry name" value="Winged helix-like DNA-binding domain superfamily/Winged helix DNA-binding domain"/>
    <property type="match status" value="1"/>
</dbReference>
<dbReference type="InterPro" id="IPR036866">
    <property type="entry name" value="RibonucZ/Hydroxyglut_hydro"/>
</dbReference>
<evidence type="ECO:0000259" key="1">
    <source>
        <dbReference type="SMART" id="SM00849"/>
    </source>
</evidence>
<sequence>MDAFNDDGSRDWTEPGVYTVAPGVHRIPLPLPNDGLRAVNVYALTGGDDVVLIDAGWSLDAARDRLAEALRAIGTGFSDIREYLITHVHRDHYTQAVTLRREFGGRIGLGAREQSSLKLSSDPDGERMDAQGRLLELAGARPVLDELIQVFGELRPDPEIWEEPDEWLTPGKRTVLPGRELDLVHTPGHTAGHLVFEDPAAGLLFTGDHVLPHITPSIGFEPATVELPLRDYLDSLRLVRERPDRRMLPAHGPVTSSVHARVDELLAHHAERLDVMGGRIADGATTAYEAALGLTWTRRRRQLSEMDVFNRMLATLETAAHLDLLVAQGKLSATRTGGVRHYSLP</sequence>
<proteinExistence type="predicted"/>
<reference evidence="3" key="1">
    <citation type="journal article" date="2019" name="Int. J. Syst. Evol. Microbiol.">
        <title>The Global Catalogue of Microorganisms (GCM) 10K type strain sequencing project: providing services to taxonomists for standard genome sequencing and annotation.</title>
        <authorList>
            <consortium name="The Broad Institute Genomics Platform"/>
            <consortium name="The Broad Institute Genome Sequencing Center for Infectious Disease"/>
            <person name="Wu L."/>
            <person name="Ma J."/>
        </authorList>
    </citation>
    <scope>NUCLEOTIDE SEQUENCE [LARGE SCALE GENOMIC DNA]</scope>
    <source>
        <strain evidence="3">JCM 14545</strain>
    </source>
</reference>
<dbReference type="InterPro" id="IPR001279">
    <property type="entry name" value="Metallo-B-lactamas"/>
</dbReference>
<dbReference type="SMART" id="SM00849">
    <property type="entry name" value="Lactamase_B"/>
    <property type="match status" value="1"/>
</dbReference>
<dbReference type="SUPFAM" id="SSF56281">
    <property type="entry name" value="Metallo-hydrolase/oxidoreductase"/>
    <property type="match status" value="1"/>
</dbReference>
<organism evidence="2 3">
    <name type="scientific">Amycolatopsis minnesotensis</name>
    <dbReference type="NCBI Taxonomy" id="337894"/>
    <lineage>
        <taxon>Bacteria</taxon>
        <taxon>Bacillati</taxon>
        <taxon>Actinomycetota</taxon>
        <taxon>Actinomycetes</taxon>
        <taxon>Pseudonocardiales</taxon>
        <taxon>Pseudonocardiaceae</taxon>
        <taxon>Amycolatopsis</taxon>
    </lineage>
</organism>
<dbReference type="InterPro" id="IPR050662">
    <property type="entry name" value="Sec-metab_biosynth-thioest"/>
</dbReference>
<accession>A0ABP5CSK9</accession>
<dbReference type="EMBL" id="BAAANN010000018">
    <property type="protein sequence ID" value="GAA1968235.1"/>
    <property type="molecule type" value="Genomic_DNA"/>
</dbReference>
<name>A0ABP5CSK9_9PSEU</name>
<dbReference type="Pfam" id="PF00753">
    <property type="entry name" value="Lactamase_B"/>
    <property type="match status" value="1"/>
</dbReference>
<dbReference type="Proteomes" id="UP001501116">
    <property type="component" value="Unassembled WGS sequence"/>
</dbReference>
<evidence type="ECO:0000313" key="3">
    <source>
        <dbReference type="Proteomes" id="UP001501116"/>
    </source>
</evidence>
<comment type="caution">
    <text evidence="2">The sequence shown here is derived from an EMBL/GenBank/DDBJ whole genome shotgun (WGS) entry which is preliminary data.</text>
</comment>
<protein>
    <submittedName>
        <fullName evidence="2">MBL fold metallo-hydrolase</fullName>
    </submittedName>
</protein>
<dbReference type="PANTHER" id="PTHR23131:SF4">
    <property type="entry name" value="METALLO-BETA-LACTAMASE SUPERFAMILY POTEIN"/>
    <property type="match status" value="1"/>
</dbReference>
<dbReference type="PANTHER" id="PTHR23131">
    <property type="entry name" value="ENDORIBONUCLEASE LACTB2"/>
    <property type="match status" value="1"/>
</dbReference>
<feature type="domain" description="Metallo-beta-lactamase" evidence="1">
    <location>
        <begin position="38"/>
        <end position="251"/>
    </location>
</feature>
<dbReference type="RefSeq" id="WP_344422443.1">
    <property type="nucleotide sequence ID" value="NZ_BAAANN010000018.1"/>
</dbReference>
<gene>
    <name evidence="2" type="ORF">GCM10009754_46460</name>
</gene>
<dbReference type="Gene3D" id="3.60.15.10">
    <property type="entry name" value="Ribonuclease Z/Hydroxyacylglutathione hydrolase-like"/>
    <property type="match status" value="1"/>
</dbReference>
<keyword evidence="3" id="KW-1185">Reference proteome</keyword>